<gene>
    <name evidence="10" type="ORF">BCF55_1591</name>
</gene>
<dbReference type="SUPFAM" id="SSF81452">
    <property type="entry name" value="Cytochrome c oxidase subunit III-like"/>
    <property type="match status" value="1"/>
</dbReference>
<evidence type="ECO:0000259" key="9">
    <source>
        <dbReference type="PROSITE" id="PS50253"/>
    </source>
</evidence>
<dbReference type="GO" id="GO:0019646">
    <property type="term" value="P:aerobic electron transport chain"/>
    <property type="evidence" value="ECO:0007669"/>
    <property type="project" value="InterPro"/>
</dbReference>
<accession>A0A497XVV7</accession>
<dbReference type="EMBL" id="RCCJ01000001">
    <property type="protein sequence ID" value="RLJ71292.1"/>
    <property type="molecule type" value="Genomic_DNA"/>
</dbReference>
<evidence type="ECO:0000256" key="7">
    <source>
        <dbReference type="RuleBase" id="RU003376"/>
    </source>
</evidence>
<feature type="domain" description="Heme-copper oxidase subunit III family profile" evidence="9">
    <location>
        <begin position="6"/>
        <end position="256"/>
    </location>
</feature>
<keyword evidence="3" id="KW-1003">Cell membrane</keyword>
<keyword evidence="5 8" id="KW-1133">Transmembrane helix</keyword>
<dbReference type="OrthoDB" id="9810850at2"/>
<organism evidence="10 11">
    <name type="scientific">Hydrogenivirga caldilitoris</name>
    <dbReference type="NCBI Taxonomy" id="246264"/>
    <lineage>
        <taxon>Bacteria</taxon>
        <taxon>Pseudomonadati</taxon>
        <taxon>Aquificota</taxon>
        <taxon>Aquificia</taxon>
        <taxon>Aquificales</taxon>
        <taxon>Aquificaceae</taxon>
        <taxon>Hydrogenivirga</taxon>
    </lineage>
</organism>
<evidence type="ECO:0000256" key="5">
    <source>
        <dbReference type="ARBA" id="ARBA00022989"/>
    </source>
</evidence>
<dbReference type="PANTHER" id="PTHR11403">
    <property type="entry name" value="CYTOCHROME C OXIDASE SUBUNIT III"/>
    <property type="match status" value="1"/>
</dbReference>
<reference evidence="10 11" key="1">
    <citation type="submission" date="2018-10" db="EMBL/GenBank/DDBJ databases">
        <title>Genomic Encyclopedia of Archaeal and Bacterial Type Strains, Phase II (KMG-II): from individual species to whole genera.</title>
        <authorList>
            <person name="Goeker M."/>
        </authorList>
    </citation>
    <scope>NUCLEOTIDE SEQUENCE [LARGE SCALE GENOMIC DNA]</scope>
    <source>
        <strain evidence="10 11">DSM 16510</strain>
    </source>
</reference>
<feature type="transmembrane region" description="Helical" evidence="8">
    <location>
        <begin position="16"/>
        <end position="37"/>
    </location>
</feature>
<comment type="caution">
    <text evidence="10">The sequence shown here is derived from an EMBL/GenBank/DDBJ whole genome shotgun (WGS) entry which is preliminary data.</text>
</comment>
<dbReference type="PROSITE" id="PS50253">
    <property type="entry name" value="COX3"/>
    <property type="match status" value="1"/>
</dbReference>
<dbReference type="AlphaFoldDB" id="A0A497XVV7"/>
<evidence type="ECO:0000256" key="8">
    <source>
        <dbReference type="SAM" id="Phobius"/>
    </source>
</evidence>
<dbReference type="CDD" id="cd00386">
    <property type="entry name" value="Heme_Cu_Oxidase_III_like"/>
    <property type="match status" value="1"/>
</dbReference>
<dbReference type="Proteomes" id="UP000267841">
    <property type="component" value="Unassembled WGS sequence"/>
</dbReference>
<dbReference type="InterPro" id="IPR024791">
    <property type="entry name" value="Cyt_c/ubiquinol_Oxase_su3"/>
</dbReference>
<feature type="transmembrane region" description="Helical" evidence="8">
    <location>
        <begin position="235"/>
        <end position="255"/>
    </location>
</feature>
<dbReference type="InterPro" id="IPR013833">
    <property type="entry name" value="Cyt_c_oxidase_su3_a-hlx"/>
</dbReference>
<dbReference type="GO" id="GO:0005886">
    <property type="term" value="C:plasma membrane"/>
    <property type="evidence" value="ECO:0007669"/>
    <property type="project" value="UniProtKB-SubCell"/>
</dbReference>
<dbReference type="Pfam" id="PF00510">
    <property type="entry name" value="COX3"/>
    <property type="match status" value="1"/>
</dbReference>
<feature type="transmembrane region" description="Helical" evidence="8">
    <location>
        <begin position="74"/>
        <end position="99"/>
    </location>
</feature>
<dbReference type="RefSeq" id="WP_121012461.1">
    <property type="nucleotide sequence ID" value="NZ_RCCJ01000001.1"/>
</dbReference>
<proteinExistence type="inferred from homology"/>
<evidence type="ECO:0000256" key="6">
    <source>
        <dbReference type="ARBA" id="ARBA00023136"/>
    </source>
</evidence>
<dbReference type="InterPro" id="IPR035973">
    <property type="entry name" value="Cyt_c_oxidase_su3-like_sf"/>
</dbReference>
<keyword evidence="11" id="KW-1185">Reference proteome</keyword>
<evidence type="ECO:0000256" key="3">
    <source>
        <dbReference type="ARBA" id="ARBA00022475"/>
    </source>
</evidence>
<dbReference type="InterPro" id="IPR000298">
    <property type="entry name" value="Cyt_c_oxidase-like_su3"/>
</dbReference>
<evidence type="ECO:0000313" key="11">
    <source>
        <dbReference type="Proteomes" id="UP000267841"/>
    </source>
</evidence>
<dbReference type="GO" id="GO:0004129">
    <property type="term" value="F:cytochrome-c oxidase activity"/>
    <property type="evidence" value="ECO:0007669"/>
    <property type="project" value="InterPro"/>
</dbReference>
<feature type="transmembrane region" description="Helical" evidence="8">
    <location>
        <begin position="151"/>
        <end position="170"/>
    </location>
</feature>
<dbReference type="PANTHER" id="PTHR11403:SF2">
    <property type="entry name" value="CYTOCHROME BO(3) UBIQUINOL OXIDASE SUBUNIT 3"/>
    <property type="match status" value="1"/>
</dbReference>
<name>A0A497XVV7_9AQUI</name>
<evidence type="ECO:0000256" key="1">
    <source>
        <dbReference type="ARBA" id="ARBA00004651"/>
    </source>
</evidence>
<evidence type="ECO:0000256" key="2">
    <source>
        <dbReference type="ARBA" id="ARBA00010581"/>
    </source>
</evidence>
<comment type="similarity">
    <text evidence="2 7">Belongs to the cytochrome c oxidase subunit 3 family.</text>
</comment>
<evidence type="ECO:0000313" key="10">
    <source>
        <dbReference type="EMBL" id="RLJ71292.1"/>
    </source>
</evidence>
<keyword evidence="6 8" id="KW-0472">Membrane</keyword>
<evidence type="ECO:0000256" key="4">
    <source>
        <dbReference type="ARBA" id="ARBA00022692"/>
    </source>
</evidence>
<sequence>MAQGAVHHPHHETSVWPFPIGIGTLLLPIAFTLFFHYGMQMPGLVLGGVGLVLILVGAAGWASEHFQVEKDMGYGWLGILTFILSEIVIFGTLFAFFWTARTAHADKWHEWVPEGISLGMAGFLTLILWASSFTIFKAELALEEEGDNGKALTWTFLTFLLGGLFVVLHMREWMHLWHEGFTLSANAYGTGFYALTGLHTSHVLVGLISQIYVMWLLVTGKMNKDKPTMMAAVSAYWHFVDVMWMLVAGTAYLVGSTAI</sequence>
<keyword evidence="4 7" id="KW-0812">Transmembrane</keyword>
<feature type="transmembrane region" description="Helical" evidence="8">
    <location>
        <begin position="44"/>
        <end position="62"/>
    </location>
</feature>
<dbReference type="Gene3D" id="1.20.120.80">
    <property type="entry name" value="Cytochrome c oxidase, subunit III, four-helix bundle"/>
    <property type="match status" value="1"/>
</dbReference>
<feature type="transmembrane region" description="Helical" evidence="8">
    <location>
        <begin position="191"/>
        <end position="215"/>
    </location>
</feature>
<feature type="transmembrane region" description="Helical" evidence="8">
    <location>
        <begin position="111"/>
        <end position="131"/>
    </location>
</feature>
<comment type="subcellular location">
    <subcellularLocation>
        <location evidence="1 7">Cell membrane</location>
        <topology evidence="1 7">Multi-pass membrane protein</topology>
    </subcellularLocation>
</comment>
<protein>
    <submittedName>
        <fullName evidence="10">Cytochrome c oxidase subunit 3</fullName>
    </submittedName>
</protein>